<dbReference type="EMBL" id="MG702567">
    <property type="protein sequence ID" value="AUO14956.1"/>
    <property type="molecule type" value="Genomic_DNA"/>
</dbReference>
<name>A0A2I6SBL5_9VIRU</name>
<dbReference type="Proteomes" id="UP000267352">
    <property type="component" value="Segment"/>
</dbReference>
<accession>A0A2I6SBL5</accession>
<reference evidence="1" key="1">
    <citation type="submission" date="2017-12" db="EMBL/GenBank/DDBJ databases">
        <authorList>
            <person name="Katneni V.K."/>
            <person name="Shekhar M.S."/>
            <person name="Otta S.K."/>
            <person name="Karthic K."/>
            <person name="Jangam A.K."/>
            <person name="Gopikrishna G."/>
            <person name="Vijayan K.K."/>
        </authorList>
    </citation>
    <scope>NUCLEOTIDE SEQUENCE [LARGE SCALE GENOMIC DNA]</scope>
    <source>
        <strain evidence="1">IN_AP4RU</strain>
    </source>
</reference>
<evidence type="ECO:0000313" key="1">
    <source>
        <dbReference type="EMBL" id="AUO14956.1"/>
    </source>
</evidence>
<protein>
    <submittedName>
        <fullName evidence="1">WSSV097</fullName>
    </submittedName>
</protein>
<proteinExistence type="predicted"/>
<organism evidence="1">
    <name type="scientific">White spot syndrome virus</name>
    <dbReference type="NCBI Taxonomy" id="342409"/>
    <lineage>
        <taxon>Viruses</taxon>
        <taxon>Viruses incertae sedis</taxon>
        <taxon>Naldaviricetes</taxon>
        <taxon>Nimaviridae</taxon>
        <taxon>Whispovirus</taxon>
    </lineage>
</organism>
<sequence>MVSPVRPEMTGLIGAISAPVRGISHLLKLGGVSAANAAIRKPSTYLHPTENTTRTWNRTQISQDTFA</sequence>
<reference evidence="1" key="2">
    <citation type="journal article" date="2018" name="Genome Announc.">
        <title>First Report of a Complete Genome Sequence of White spot syndrome virus from India.</title>
        <authorList>
            <person name="Vinaya Kumar K."/>
            <person name="Shekhar M.S."/>
            <person name="Otta S.K."/>
            <person name="Karthic K."/>
            <person name="Ashok Kumar J."/>
            <person name="Gopikrishna G."/>
            <person name="Vijayan K.K."/>
        </authorList>
    </citation>
    <scope>NUCLEOTIDE SEQUENCE</scope>
    <source>
        <strain evidence="1">IN_AP4RU</strain>
    </source>
</reference>